<gene>
    <name evidence="1" type="ORF">BAE44_0017666</name>
</gene>
<dbReference type="AlphaFoldDB" id="A0A1E5V826"/>
<name>A0A1E5V826_9POAL</name>
<sequence length="78" mass="8767">LWGKLETQRSAITSTLREIQDLSLLFSGFVFTYGSRTCNKVAHVLTKQVTSTSRTGVWQEAPNCVRDLLQSECNPHPN</sequence>
<organism evidence="1 2">
    <name type="scientific">Dichanthelium oligosanthes</name>
    <dbReference type="NCBI Taxonomy" id="888268"/>
    <lineage>
        <taxon>Eukaryota</taxon>
        <taxon>Viridiplantae</taxon>
        <taxon>Streptophyta</taxon>
        <taxon>Embryophyta</taxon>
        <taxon>Tracheophyta</taxon>
        <taxon>Spermatophyta</taxon>
        <taxon>Magnoliopsida</taxon>
        <taxon>Liliopsida</taxon>
        <taxon>Poales</taxon>
        <taxon>Poaceae</taxon>
        <taxon>PACMAD clade</taxon>
        <taxon>Panicoideae</taxon>
        <taxon>Panicodae</taxon>
        <taxon>Paniceae</taxon>
        <taxon>Dichantheliinae</taxon>
        <taxon>Dichanthelium</taxon>
    </lineage>
</organism>
<protein>
    <submittedName>
        <fullName evidence="1">Uncharacterized protein</fullName>
    </submittedName>
</protein>
<reference evidence="1 2" key="1">
    <citation type="submission" date="2016-09" db="EMBL/GenBank/DDBJ databases">
        <title>The draft genome of Dichanthelium oligosanthes: A C3 panicoid grass species.</title>
        <authorList>
            <person name="Studer A.J."/>
            <person name="Schnable J.C."/>
            <person name="Brutnell T.P."/>
        </authorList>
    </citation>
    <scope>NUCLEOTIDE SEQUENCE [LARGE SCALE GENOMIC DNA]</scope>
    <source>
        <strain evidence="2">cv. Kellogg 1175</strain>
        <tissue evidence="1">Leaf</tissue>
    </source>
</reference>
<feature type="non-terminal residue" evidence="1">
    <location>
        <position position="1"/>
    </location>
</feature>
<evidence type="ECO:0000313" key="1">
    <source>
        <dbReference type="EMBL" id="OEL21313.1"/>
    </source>
</evidence>
<proteinExistence type="predicted"/>
<dbReference type="Proteomes" id="UP000095767">
    <property type="component" value="Unassembled WGS sequence"/>
</dbReference>
<dbReference type="EMBL" id="LWDX02048228">
    <property type="protein sequence ID" value="OEL21313.1"/>
    <property type="molecule type" value="Genomic_DNA"/>
</dbReference>
<accession>A0A1E5V826</accession>
<dbReference type="STRING" id="888268.A0A1E5V826"/>
<keyword evidence="2" id="KW-1185">Reference proteome</keyword>
<comment type="caution">
    <text evidence="1">The sequence shown here is derived from an EMBL/GenBank/DDBJ whole genome shotgun (WGS) entry which is preliminary data.</text>
</comment>
<evidence type="ECO:0000313" key="2">
    <source>
        <dbReference type="Proteomes" id="UP000095767"/>
    </source>
</evidence>